<reference evidence="3" key="2">
    <citation type="submission" date="2007-04" db="EMBL/GenBank/DDBJ databases">
        <title>Complete genome sequence of the nitrogen-fixing bacterium Azorhizobium caulinodans ORS571.</title>
        <authorList>
            <person name="Lee K.B."/>
            <person name="Backer P.D."/>
            <person name="Aono T."/>
            <person name="Liu C.T."/>
            <person name="Suzuki S."/>
            <person name="Suzuki T."/>
            <person name="Kaneko T."/>
            <person name="Yamada M."/>
            <person name="Tabata S."/>
            <person name="Kupfer D.M."/>
            <person name="Najar F.Z."/>
            <person name="Wiley G.B."/>
            <person name="Roe B."/>
            <person name="Binnewies T."/>
            <person name="Ussery D."/>
            <person name="Vereecke D."/>
            <person name="Gevers D."/>
            <person name="Holsters M."/>
            <person name="Oyaizu H."/>
        </authorList>
    </citation>
    <scope>NUCLEOTIDE SEQUENCE [LARGE SCALE GENOMIC DNA]</scope>
    <source>
        <strain evidence="3">ATCC 43989 / DSM 5975 / JCM 20966 / LMG 6465 / NBRC 14845 / NCIMB 13405 / ORS 571</strain>
    </source>
</reference>
<accession>A8IDG6</accession>
<reference evidence="2 3" key="4">
    <citation type="journal article" date="2009" name="Appl. Environ. Microbiol.">
        <title>Comparative genome-wide transcriptional profiling of Azorhizobium caulinodans ORS571 grown under free-living and symbiotic conditions.</title>
        <authorList>
            <person name="Tsukada S."/>
            <person name="Aono T."/>
            <person name="Akiba N."/>
            <person name="Lee KB."/>
            <person name="Liu CT."/>
            <person name="Toyazaki H."/>
            <person name="Oyaizu H."/>
        </authorList>
    </citation>
    <scope>NUCLEOTIDE SEQUENCE [LARGE SCALE GENOMIC DNA]</scope>
    <source>
        <strain evidence="3">ATCC 43989 / DSM 5975 / JCM 20966 / LMG 6465 / NBRC 14845 / NCIMB 13405 / ORS 571</strain>
    </source>
</reference>
<evidence type="ECO:0000256" key="1">
    <source>
        <dbReference type="SAM" id="Phobius"/>
    </source>
</evidence>
<dbReference type="AlphaFoldDB" id="A8IDG6"/>
<dbReference type="RefSeq" id="WP_012171460.1">
    <property type="nucleotide sequence ID" value="NC_009937.1"/>
</dbReference>
<keyword evidence="1" id="KW-0812">Transmembrane</keyword>
<feature type="transmembrane region" description="Helical" evidence="1">
    <location>
        <begin position="221"/>
        <end position="240"/>
    </location>
</feature>
<feature type="transmembrane region" description="Helical" evidence="1">
    <location>
        <begin position="55"/>
        <end position="76"/>
    </location>
</feature>
<reference evidence="2 3" key="6">
    <citation type="journal article" date="2011" name="Appl. Environ. Microbiol.">
        <title>Involvement of the azorhizobial chromosome partition gene (parA) in the onset of bacteroid differentiation during Sesbania rostrata stem nodule development.</title>
        <authorList>
            <person name="Liu CT."/>
            <person name="Lee KB."/>
            <person name="Wang YS."/>
            <person name="Peng MH."/>
            <person name="Lee KT."/>
            <person name="Suzuki S."/>
            <person name="Suzuki T."/>
            <person name="Oyaizu H."/>
        </authorList>
    </citation>
    <scope>NUCLEOTIDE SEQUENCE [LARGE SCALE GENOMIC DNA]</scope>
    <source>
        <strain evidence="3">ATCC 43989 / DSM 5975 / JCM 20966 / LMG 6465 / NBRC 14845 / NCIMB 13405 / ORS 571</strain>
    </source>
</reference>
<dbReference type="EMBL" id="AP009384">
    <property type="protein sequence ID" value="BAF88934.1"/>
    <property type="molecule type" value="Genomic_DNA"/>
</dbReference>
<feature type="transmembrane region" description="Helical" evidence="1">
    <location>
        <begin position="12"/>
        <end position="35"/>
    </location>
</feature>
<dbReference type="Proteomes" id="UP000000270">
    <property type="component" value="Chromosome"/>
</dbReference>
<feature type="transmembrane region" description="Helical" evidence="1">
    <location>
        <begin position="252"/>
        <end position="273"/>
    </location>
</feature>
<feature type="transmembrane region" description="Helical" evidence="1">
    <location>
        <begin position="88"/>
        <end position="112"/>
    </location>
</feature>
<protein>
    <recommendedName>
        <fullName evidence="4">Membrane transporter protein</fullName>
    </recommendedName>
</protein>
<evidence type="ECO:0008006" key="4">
    <source>
        <dbReference type="Google" id="ProtNLM"/>
    </source>
</evidence>
<feature type="transmembrane region" description="Helical" evidence="1">
    <location>
        <begin position="190"/>
        <end position="209"/>
    </location>
</feature>
<dbReference type="PANTHER" id="PTHR43483">
    <property type="entry name" value="MEMBRANE TRANSPORTER PROTEIN HI_0806-RELATED"/>
    <property type="match status" value="1"/>
</dbReference>
<keyword evidence="1" id="KW-1133">Transmembrane helix</keyword>
<gene>
    <name evidence="2" type="ordered locus">AZC_2936</name>
</gene>
<keyword evidence="3" id="KW-1185">Reference proteome</keyword>
<dbReference type="HOGENOM" id="CLU_1010652_0_0_5"/>
<feature type="transmembrane region" description="Helical" evidence="1">
    <location>
        <begin position="118"/>
        <end position="135"/>
    </location>
</feature>
<organism evidence="2 3">
    <name type="scientific">Azorhizobium caulinodans (strain ATCC 43989 / DSM 5975 / JCM 20966 / LMG 6465 / NBRC 14845 / NCIMB 13405 / ORS 571)</name>
    <dbReference type="NCBI Taxonomy" id="438753"/>
    <lineage>
        <taxon>Bacteria</taxon>
        <taxon>Pseudomonadati</taxon>
        <taxon>Pseudomonadota</taxon>
        <taxon>Alphaproteobacteria</taxon>
        <taxon>Hyphomicrobiales</taxon>
        <taxon>Xanthobacteraceae</taxon>
        <taxon>Azorhizobium</taxon>
    </lineage>
</organism>
<reference evidence="2 3" key="5">
    <citation type="journal article" date="2010" name="Appl. Environ. Microbiol.">
        <title>phrR-like gene praR of Azorhizobium caulinodans ORS571 is essential for symbiosis with Sesbania rostrata and is involved in expression of reb genes.</title>
        <authorList>
            <person name="Akiba N."/>
            <person name="Aono T."/>
            <person name="Toyazaki H."/>
            <person name="Sato S."/>
            <person name="Oyaizu H."/>
        </authorList>
    </citation>
    <scope>NUCLEOTIDE SEQUENCE [LARGE SCALE GENOMIC DNA]</scope>
    <source>
        <strain evidence="3">ATCC 43989 / DSM 5975 / JCM 20966 / LMG 6465 / NBRC 14845 / NCIMB 13405 / ORS 571</strain>
    </source>
</reference>
<keyword evidence="1" id="KW-0472">Membrane</keyword>
<name>A8IDG6_AZOC5</name>
<dbReference type="STRING" id="438753.AZC_2936"/>
<evidence type="ECO:0000313" key="3">
    <source>
        <dbReference type="Proteomes" id="UP000000270"/>
    </source>
</evidence>
<dbReference type="KEGG" id="azc:AZC_2936"/>
<reference evidence="2 3" key="3">
    <citation type="journal article" date="2008" name="BMC Genomics">
        <title>The genome of the versatile nitrogen fixer Azorhizobium caulinodans ORS571.</title>
        <authorList>
            <person name="Lee KB."/>
            <person name="Backer P.D."/>
            <person name="Aono T."/>
            <person name="Liu CT."/>
            <person name="Suzuki S."/>
            <person name="Suzuki T."/>
            <person name="Kaneko T."/>
            <person name="Yamada M."/>
            <person name="Tabata S."/>
            <person name="Kupfer D.M."/>
            <person name="Najar F.Z."/>
            <person name="Wiley G.B."/>
            <person name="Roe B."/>
            <person name="Binnewies T.T."/>
            <person name="Ussery D.W."/>
            <person name="D'Haeze W."/>
            <person name="Herder J.D."/>
            <person name="Gevers D."/>
            <person name="Vereecke D."/>
            <person name="Holsters M."/>
            <person name="Oyaizu H."/>
        </authorList>
    </citation>
    <scope>NUCLEOTIDE SEQUENCE [LARGE SCALE GENOMIC DNA]</scope>
    <source>
        <strain evidence="3">ATCC 43989 / DSM 5975 / JCM 20966 / LMG 6465 / NBRC 14845 / NCIMB 13405 / ORS 571</strain>
    </source>
</reference>
<sequence>MASESIPELIEFVLALLALGALAGLLVGLFGAYGGLVIVPVLHPLLTTLGMHNSLVVHVATGISLALVAVTGLRLWRGRRAARSGRGLAPGGWLWAVSAAAVAASVVVSALPSGEMELVFTIAVLAGAVKMLFLGHISAPSGARLVAAGGGGAATLSDDGFSDLESSLGGAFHKLRDAWAGAGRMMADPLAVCAVLAVPGLFGLAAAVFGDPQFPAASADFMQVFGVAVILVTAVGLAPLGAALSGQFPKRVLEVSLGVFLLMLAGEFAYTLLMS</sequence>
<dbReference type="eggNOG" id="COG0730">
    <property type="taxonomic scope" value="Bacteria"/>
</dbReference>
<dbReference type="PANTHER" id="PTHR43483:SF3">
    <property type="entry name" value="MEMBRANE TRANSPORTER PROTEIN HI_0806-RELATED"/>
    <property type="match status" value="1"/>
</dbReference>
<proteinExistence type="predicted"/>
<evidence type="ECO:0000313" key="2">
    <source>
        <dbReference type="EMBL" id="BAF88934.1"/>
    </source>
</evidence>
<reference evidence="2 3" key="1">
    <citation type="journal article" date="2007" name="Appl. Environ. Microbiol.">
        <title>Rhizobial factors required for stem nodule maturation and maintenance in Sesbania rostrata-Azorhizobium caulinodans ORS571 symbiosis.</title>
        <authorList>
            <person name="Suzuki S."/>
            <person name="Aono T."/>
            <person name="Lee KB."/>
            <person name="Suzuki T."/>
            <person name="Liu CT."/>
            <person name="Miwa H."/>
            <person name="Wakao S."/>
            <person name="Iki T."/>
            <person name="Oyaizu H."/>
        </authorList>
    </citation>
    <scope>NUCLEOTIDE SEQUENCE [LARGE SCALE GENOMIC DNA]</scope>
    <source>
        <strain evidence="3">ATCC 43989 / DSM 5975 / JCM 20966 / LMG 6465 / NBRC 14845 / NCIMB 13405 / ORS 571</strain>
    </source>
</reference>